<keyword evidence="2" id="KW-1185">Reference proteome</keyword>
<accession>A0AAV4NB45</accession>
<sequence length="106" mass="12316">MTSTHMHGMNQYVVDKTPKLTYSLQTYFPPEAKINKKKAQQICPVPPISKIKNITSVYSTKNTDEATSSEKFLGFVYWIGCTFQKYVDGYERKPFVRRKIRLDASR</sequence>
<proteinExistence type="predicted"/>
<dbReference type="Proteomes" id="UP001054945">
    <property type="component" value="Unassembled WGS sequence"/>
</dbReference>
<gene>
    <name evidence="1" type="ORF">CEXT_325341</name>
</gene>
<protein>
    <submittedName>
        <fullName evidence="1">Uncharacterized protein</fullName>
    </submittedName>
</protein>
<organism evidence="1 2">
    <name type="scientific">Caerostris extrusa</name>
    <name type="common">Bark spider</name>
    <name type="synonym">Caerostris bankana</name>
    <dbReference type="NCBI Taxonomy" id="172846"/>
    <lineage>
        <taxon>Eukaryota</taxon>
        <taxon>Metazoa</taxon>
        <taxon>Ecdysozoa</taxon>
        <taxon>Arthropoda</taxon>
        <taxon>Chelicerata</taxon>
        <taxon>Arachnida</taxon>
        <taxon>Araneae</taxon>
        <taxon>Araneomorphae</taxon>
        <taxon>Entelegynae</taxon>
        <taxon>Araneoidea</taxon>
        <taxon>Araneidae</taxon>
        <taxon>Caerostris</taxon>
    </lineage>
</organism>
<evidence type="ECO:0000313" key="2">
    <source>
        <dbReference type="Proteomes" id="UP001054945"/>
    </source>
</evidence>
<reference evidence="1 2" key="1">
    <citation type="submission" date="2021-06" db="EMBL/GenBank/DDBJ databases">
        <title>Caerostris extrusa draft genome.</title>
        <authorList>
            <person name="Kono N."/>
            <person name="Arakawa K."/>
        </authorList>
    </citation>
    <scope>NUCLEOTIDE SEQUENCE [LARGE SCALE GENOMIC DNA]</scope>
</reference>
<dbReference type="AlphaFoldDB" id="A0AAV4NB45"/>
<comment type="caution">
    <text evidence="1">The sequence shown here is derived from an EMBL/GenBank/DDBJ whole genome shotgun (WGS) entry which is preliminary data.</text>
</comment>
<dbReference type="EMBL" id="BPLR01020727">
    <property type="protein sequence ID" value="GIX81917.1"/>
    <property type="molecule type" value="Genomic_DNA"/>
</dbReference>
<name>A0AAV4NB45_CAEEX</name>
<evidence type="ECO:0000313" key="1">
    <source>
        <dbReference type="EMBL" id="GIX81917.1"/>
    </source>
</evidence>